<comment type="caution">
    <text evidence="1">The sequence shown here is derived from an EMBL/GenBank/DDBJ whole genome shotgun (WGS) entry which is preliminary data.</text>
</comment>
<accession>A0ACC3ARF9</accession>
<protein>
    <submittedName>
        <fullName evidence="1">Uncharacterized protein</fullName>
    </submittedName>
</protein>
<evidence type="ECO:0000313" key="1">
    <source>
        <dbReference type="EMBL" id="KAK1140327.1"/>
    </source>
</evidence>
<dbReference type="EMBL" id="JAOPJF010000085">
    <property type="protein sequence ID" value="KAK1140327.1"/>
    <property type="molecule type" value="Genomic_DNA"/>
</dbReference>
<evidence type="ECO:0000313" key="2">
    <source>
        <dbReference type="Proteomes" id="UP001177260"/>
    </source>
</evidence>
<name>A0ACC3ARF9_9EURO</name>
<reference evidence="1 2" key="1">
    <citation type="journal article" date="2023" name="ACS Omega">
        <title>Identification of the Neoaspergillic Acid Biosynthesis Gene Cluster by Establishing an In Vitro CRISPR-Ribonucleoprotein Genetic System in Aspergillus melleus.</title>
        <authorList>
            <person name="Yuan B."/>
            <person name="Grau M.F."/>
            <person name="Murata R.M."/>
            <person name="Torok T."/>
            <person name="Venkateswaran K."/>
            <person name="Stajich J.E."/>
            <person name="Wang C.C.C."/>
        </authorList>
    </citation>
    <scope>NUCLEOTIDE SEQUENCE [LARGE SCALE GENOMIC DNA]</scope>
    <source>
        <strain evidence="1 2">IMV 1140</strain>
    </source>
</reference>
<organism evidence="1 2">
    <name type="scientific">Aspergillus melleus</name>
    <dbReference type="NCBI Taxonomy" id="138277"/>
    <lineage>
        <taxon>Eukaryota</taxon>
        <taxon>Fungi</taxon>
        <taxon>Dikarya</taxon>
        <taxon>Ascomycota</taxon>
        <taxon>Pezizomycotina</taxon>
        <taxon>Eurotiomycetes</taxon>
        <taxon>Eurotiomycetidae</taxon>
        <taxon>Eurotiales</taxon>
        <taxon>Aspergillaceae</taxon>
        <taxon>Aspergillus</taxon>
        <taxon>Aspergillus subgen. Circumdati</taxon>
    </lineage>
</organism>
<sequence length="443" mass="49864">MEPYYQLSGPTGNTAAQTVNLDYVTMFAYFVPYKAFRNRHWGVFISSMGTIFATTAAPALQTTSIRTVQNPKCYGDYATDCDGEFRYFLRLKYVWSRLATVALGVGAILAMVLLFHLRRKSGLFTDPRGLAGIAAMAAQSSALEGFEGMDSDIHDDIHEKIQKRRYILRDHRLTLLEGEPKQQVLSDTSKSRGPESPLPIILRPVYLLSFITFLAGCLPWIPVVSYTSLNVITNTLPWLPVLIAAIIKQVWATLDFNLKLIEPYYTLSKGNARPDTTLTLDYQGTPYGILPCKALRNRHYLVALVGFGSILGDVLTVTLTSLSTTTETYRTFQISSVLSIVIVFLLICCGTAVYFRRSRRPFMPRQPATIASILAFIHKSRMLDDFVGADLYTSQHIREMLVMKNKRYALGWFQCRNGKIRCAVDQEPRASKYVHGESYIPDP</sequence>
<dbReference type="Proteomes" id="UP001177260">
    <property type="component" value="Unassembled WGS sequence"/>
</dbReference>
<proteinExistence type="predicted"/>
<gene>
    <name evidence="1" type="ORF">N8T08_010462</name>
</gene>
<keyword evidence="2" id="KW-1185">Reference proteome</keyword>